<keyword evidence="9" id="KW-1185">Reference proteome</keyword>
<comment type="catalytic activity">
    <reaction evidence="1 5 6">
        <text>[protein]-peptidylproline (omega=180) = [protein]-peptidylproline (omega=0)</text>
        <dbReference type="Rhea" id="RHEA:16237"/>
        <dbReference type="Rhea" id="RHEA-COMP:10747"/>
        <dbReference type="Rhea" id="RHEA-COMP:10748"/>
        <dbReference type="ChEBI" id="CHEBI:83833"/>
        <dbReference type="ChEBI" id="CHEBI:83834"/>
        <dbReference type="EC" id="5.2.1.8"/>
    </reaction>
</comment>
<dbReference type="InterPro" id="IPR001179">
    <property type="entry name" value="PPIase_FKBP_dom"/>
</dbReference>
<accession>A0A8J2U2L1</accession>
<dbReference type="AlphaFoldDB" id="A0A8J2U2L1"/>
<evidence type="ECO:0000256" key="1">
    <source>
        <dbReference type="ARBA" id="ARBA00000971"/>
    </source>
</evidence>
<dbReference type="PANTHER" id="PTHR43811:SF23">
    <property type="entry name" value="FKBP-TYPE 22 KDA PEPTIDYL-PROLYL CIS-TRANS ISOMERASE"/>
    <property type="match status" value="1"/>
</dbReference>
<dbReference type="EC" id="5.2.1.8" evidence="6"/>
<feature type="domain" description="PPIase FKBP-type" evidence="7">
    <location>
        <begin position="118"/>
        <end position="204"/>
    </location>
</feature>
<dbReference type="PROSITE" id="PS50059">
    <property type="entry name" value="FKBP_PPIASE"/>
    <property type="match status" value="1"/>
</dbReference>
<dbReference type="Proteomes" id="UP000619743">
    <property type="component" value="Unassembled WGS sequence"/>
</dbReference>
<dbReference type="NCBIfam" id="NF008602">
    <property type="entry name" value="PRK11570.1"/>
    <property type="match status" value="1"/>
</dbReference>
<evidence type="ECO:0000256" key="3">
    <source>
        <dbReference type="ARBA" id="ARBA00023110"/>
    </source>
</evidence>
<protein>
    <recommendedName>
        <fullName evidence="6">Peptidyl-prolyl cis-trans isomerase</fullName>
        <ecNumber evidence="6">5.2.1.8</ecNumber>
    </recommendedName>
</protein>
<dbReference type="SUPFAM" id="SSF54534">
    <property type="entry name" value="FKBP-like"/>
    <property type="match status" value="1"/>
</dbReference>
<dbReference type="InterPro" id="IPR036944">
    <property type="entry name" value="PPIase_FKBP_N_sf"/>
</dbReference>
<name>A0A8J2U2L1_9GAMM</name>
<reference evidence="9" key="1">
    <citation type="journal article" date="2019" name="Int. J. Syst. Evol. Microbiol.">
        <title>The Global Catalogue of Microorganisms (GCM) 10K type strain sequencing project: providing services to taxonomists for standard genome sequencing and annotation.</title>
        <authorList>
            <consortium name="The Broad Institute Genomics Platform"/>
            <consortium name="The Broad Institute Genome Sequencing Center for Infectious Disease"/>
            <person name="Wu L."/>
            <person name="Ma J."/>
        </authorList>
    </citation>
    <scope>NUCLEOTIDE SEQUENCE [LARGE SCALE GENOMIC DNA]</scope>
    <source>
        <strain evidence="9">CGMCC 1.10130</strain>
    </source>
</reference>
<evidence type="ECO:0000256" key="2">
    <source>
        <dbReference type="ARBA" id="ARBA00006577"/>
    </source>
</evidence>
<evidence type="ECO:0000256" key="6">
    <source>
        <dbReference type="RuleBase" id="RU003915"/>
    </source>
</evidence>
<dbReference type="RefSeq" id="WP_087504642.1">
    <property type="nucleotide sequence ID" value="NZ_BMDX01000002.1"/>
</dbReference>
<dbReference type="Pfam" id="PF00254">
    <property type="entry name" value="FKBP_C"/>
    <property type="match status" value="1"/>
</dbReference>
<comment type="caution">
    <text evidence="8">The sequence shown here is derived from an EMBL/GenBank/DDBJ whole genome shotgun (WGS) entry which is preliminary data.</text>
</comment>
<gene>
    <name evidence="8" type="primary">fklB</name>
    <name evidence="8" type="ORF">GCM10011369_06570</name>
</gene>
<dbReference type="Gene3D" id="1.10.287.460">
    <property type="entry name" value="Peptidyl-prolyl cis-trans isomerase, FKBP-type, N-terminal domain"/>
    <property type="match status" value="1"/>
</dbReference>
<dbReference type="FunFam" id="3.10.50.40:FF:000004">
    <property type="entry name" value="Peptidyl-prolyl cis-trans isomerase"/>
    <property type="match status" value="1"/>
</dbReference>
<dbReference type="GO" id="GO:0003755">
    <property type="term" value="F:peptidyl-prolyl cis-trans isomerase activity"/>
    <property type="evidence" value="ECO:0007669"/>
    <property type="project" value="UniProtKB-UniRule"/>
</dbReference>
<dbReference type="Pfam" id="PF01346">
    <property type="entry name" value="FKBP_N"/>
    <property type="match status" value="1"/>
</dbReference>
<dbReference type="GO" id="GO:0006457">
    <property type="term" value="P:protein folding"/>
    <property type="evidence" value="ECO:0007669"/>
    <property type="project" value="InterPro"/>
</dbReference>
<sequence>MAEYKTDEQKASYGVGRQMGDQLAQQAFDGVDIAAVQQGLADSLRGEEFAVPAEEINAAFAVIQQRMQELEKAKYESVIKEGDVYLKDNSAKDGVEVTDSGLQYEVLVAGDGAKPTSADKVKVHYHGSLIDGTVFDSSVERGEPISFPVTGVIPGWVEALQLMTVGSKWRLTIPQNLAYGERGAGAAIPPYSVLVFEVELLDIE</sequence>
<dbReference type="EMBL" id="BMDX01000002">
    <property type="protein sequence ID" value="GGA67611.1"/>
    <property type="molecule type" value="Genomic_DNA"/>
</dbReference>
<proteinExistence type="inferred from homology"/>
<dbReference type="InterPro" id="IPR046357">
    <property type="entry name" value="PPIase_dom_sf"/>
</dbReference>
<dbReference type="Gene3D" id="3.10.50.40">
    <property type="match status" value="1"/>
</dbReference>
<keyword evidence="4 5" id="KW-0413">Isomerase</keyword>
<evidence type="ECO:0000313" key="9">
    <source>
        <dbReference type="Proteomes" id="UP000619743"/>
    </source>
</evidence>
<keyword evidence="3 5" id="KW-0697">Rotamase</keyword>
<comment type="similarity">
    <text evidence="2 6">Belongs to the FKBP-type PPIase family.</text>
</comment>
<evidence type="ECO:0000259" key="7">
    <source>
        <dbReference type="PROSITE" id="PS50059"/>
    </source>
</evidence>
<evidence type="ECO:0000256" key="5">
    <source>
        <dbReference type="PROSITE-ProRule" id="PRU00277"/>
    </source>
</evidence>
<evidence type="ECO:0000313" key="8">
    <source>
        <dbReference type="EMBL" id="GGA67611.1"/>
    </source>
</evidence>
<dbReference type="OrthoDB" id="9814548at2"/>
<organism evidence="8 9">
    <name type="scientific">Neiella marina</name>
    <dbReference type="NCBI Taxonomy" id="508461"/>
    <lineage>
        <taxon>Bacteria</taxon>
        <taxon>Pseudomonadati</taxon>
        <taxon>Pseudomonadota</taxon>
        <taxon>Gammaproteobacteria</taxon>
        <taxon>Alteromonadales</taxon>
        <taxon>Echinimonadaceae</taxon>
        <taxon>Neiella</taxon>
    </lineage>
</organism>
<dbReference type="PANTHER" id="PTHR43811">
    <property type="entry name" value="FKBP-TYPE PEPTIDYL-PROLYL CIS-TRANS ISOMERASE FKPA"/>
    <property type="match status" value="1"/>
</dbReference>
<dbReference type="InterPro" id="IPR000774">
    <property type="entry name" value="PPIase_FKBP_N"/>
</dbReference>
<evidence type="ECO:0000256" key="4">
    <source>
        <dbReference type="ARBA" id="ARBA00023235"/>
    </source>
</evidence>